<reference evidence="6" key="1">
    <citation type="journal article" date="2014" name="Int. J. Syst. Evol. Microbiol.">
        <title>Complete genome sequence of Corynebacterium casei LMG S-19264T (=DSM 44701T), isolated from a smear-ripened cheese.</title>
        <authorList>
            <consortium name="US DOE Joint Genome Institute (JGI-PGF)"/>
            <person name="Walter F."/>
            <person name="Albersmeier A."/>
            <person name="Kalinowski J."/>
            <person name="Ruckert C."/>
        </authorList>
    </citation>
    <scope>NUCLEOTIDE SEQUENCE</scope>
    <source>
        <strain evidence="6">CGMCC 1.16067</strain>
    </source>
</reference>
<evidence type="ECO:0000256" key="1">
    <source>
        <dbReference type="ARBA" id="ARBA00008857"/>
    </source>
</evidence>
<comment type="similarity">
    <text evidence="1">Belongs to the 'phage' integrase family.</text>
</comment>
<evidence type="ECO:0000256" key="4">
    <source>
        <dbReference type="ARBA" id="ARBA00023172"/>
    </source>
</evidence>
<dbReference type="RefSeq" id="WP_229660573.1">
    <property type="nucleotide sequence ID" value="NZ_BMKQ01000001.1"/>
</dbReference>
<dbReference type="EMBL" id="BMKQ01000001">
    <property type="protein sequence ID" value="GGF36424.1"/>
    <property type="molecule type" value="Genomic_DNA"/>
</dbReference>
<proteinExistence type="inferred from homology"/>
<accession>A0A917EZA8</accession>
<sequence>MFLVIEGAILMAGNTSRNGTRTRRGFGRVELLKSGRYRAAYTGPDHRLYRAPQTFAAKDDAIAWLSARRAEISLELWAPEAAARAAAKAAAPVLREYADDWVTNRRTRGRELRPKTRYQYLMLLEKFINPTFGDWTLDQIQPVDVNRWYDQVAPGREHMRAQSYSLLRTILNTAATERPHPLIPYNPVHIRGAGSTARVHRVQPASLEELNIIVDELPPRYKLMALLAMWCALRFGELTELRRGDIDIPRGRVKVRRAVSRAFGEFFVGPPKSDAGIRDVAIPPHLMPFVEAHLADHVGGERDALLFPAAANSDHHMATATLYKVYYPARRAAGRRDLRWHDLRHTGAVLAAQTGATLAELMGRLGHSTPGAAMRYQHASEDRDAEIARRLSKLVEL</sequence>
<dbReference type="InterPro" id="IPR004107">
    <property type="entry name" value="Integrase_SAM-like_N"/>
</dbReference>
<dbReference type="Pfam" id="PF14659">
    <property type="entry name" value="Phage_int_SAM_3"/>
    <property type="match status" value="1"/>
</dbReference>
<evidence type="ECO:0000256" key="2">
    <source>
        <dbReference type="ARBA" id="ARBA00022908"/>
    </source>
</evidence>
<comment type="caution">
    <text evidence="6">The sequence shown here is derived from an EMBL/GenBank/DDBJ whole genome shotgun (WGS) entry which is preliminary data.</text>
</comment>
<name>A0A917EZA8_9ACTN</name>
<protein>
    <submittedName>
        <fullName evidence="6">Prophage phiRv2 integrase</fullName>
    </submittedName>
</protein>
<dbReference type="InterPro" id="IPR002104">
    <property type="entry name" value="Integrase_catalytic"/>
</dbReference>
<keyword evidence="7" id="KW-1185">Reference proteome</keyword>
<dbReference type="InterPro" id="IPR010998">
    <property type="entry name" value="Integrase_recombinase_N"/>
</dbReference>
<dbReference type="InterPro" id="IPR013762">
    <property type="entry name" value="Integrase-like_cat_sf"/>
</dbReference>
<dbReference type="CDD" id="cd01189">
    <property type="entry name" value="INT_ICEBs1_C_like"/>
    <property type="match status" value="1"/>
</dbReference>
<dbReference type="GO" id="GO:0003677">
    <property type="term" value="F:DNA binding"/>
    <property type="evidence" value="ECO:0007669"/>
    <property type="project" value="UniProtKB-KW"/>
</dbReference>
<keyword evidence="3" id="KW-0238">DNA-binding</keyword>
<evidence type="ECO:0000256" key="3">
    <source>
        <dbReference type="ARBA" id="ARBA00023125"/>
    </source>
</evidence>
<dbReference type="Gene3D" id="1.10.150.130">
    <property type="match status" value="1"/>
</dbReference>
<dbReference type="PANTHER" id="PTHR30629:SF2">
    <property type="entry name" value="PROPHAGE INTEGRASE INTS-RELATED"/>
    <property type="match status" value="1"/>
</dbReference>
<dbReference type="GO" id="GO:0015074">
    <property type="term" value="P:DNA integration"/>
    <property type="evidence" value="ECO:0007669"/>
    <property type="project" value="UniProtKB-KW"/>
</dbReference>
<dbReference type="AlphaFoldDB" id="A0A917EZA8"/>
<gene>
    <name evidence="6" type="ORF">GCM10011519_07440</name>
</gene>
<evidence type="ECO:0000313" key="6">
    <source>
        <dbReference type="EMBL" id="GGF36424.1"/>
    </source>
</evidence>
<dbReference type="GO" id="GO:0006310">
    <property type="term" value="P:DNA recombination"/>
    <property type="evidence" value="ECO:0007669"/>
    <property type="project" value="UniProtKB-KW"/>
</dbReference>
<reference evidence="6" key="2">
    <citation type="submission" date="2020-09" db="EMBL/GenBank/DDBJ databases">
        <authorList>
            <person name="Sun Q."/>
            <person name="Zhou Y."/>
        </authorList>
    </citation>
    <scope>NUCLEOTIDE SEQUENCE</scope>
    <source>
        <strain evidence="6">CGMCC 1.16067</strain>
    </source>
</reference>
<dbReference type="Gene3D" id="1.10.443.10">
    <property type="entry name" value="Intergrase catalytic core"/>
    <property type="match status" value="1"/>
</dbReference>
<evidence type="ECO:0000259" key="5">
    <source>
        <dbReference type="PROSITE" id="PS51898"/>
    </source>
</evidence>
<feature type="domain" description="Tyr recombinase" evidence="5">
    <location>
        <begin position="200"/>
        <end position="389"/>
    </location>
</feature>
<evidence type="ECO:0000313" key="7">
    <source>
        <dbReference type="Proteomes" id="UP000649179"/>
    </source>
</evidence>
<organism evidence="6 7">
    <name type="scientific">Marmoricola endophyticus</name>
    <dbReference type="NCBI Taxonomy" id="2040280"/>
    <lineage>
        <taxon>Bacteria</taxon>
        <taxon>Bacillati</taxon>
        <taxon>Actinomycetota</taxon>
        <taxon>Actinomycetes</taxon>
        <taxon>Propionibacteriales</taxon>
        <taxon>Nocardioidaceae</taxon>
        <taxon>Marmoricola</taxon>
    </lineage>
</organism>
<dbReference type="Proteomes" id="UP000649179">
    <property type="component" value="Unassembled WGS sequence"/>
</dbReference>
<dbReference type="SUPFAM" id="SSF56349">
    <property type="entry name" value="DNA breaking-rejoining enzymes"/>
    <property type="match status" value="1"/>
</dbReference>
<keyword evidence="2" id="KW-0229">DNA integration</keyword>
<keyword evidence="4" id="KW-0233">DNA recombination</keyword>
<dbReference type="PROSITE" id="PS51898">
    <property type="entry name" value="TYR_RECOMBINASE"/>
    <property type="match status" value="1"/>
</dbReference>
<dbReference type="InterPro" id="IPR011010">
    <property type="entry name" value="DNA_brk_join_enz"/>
</dbReference>
<dbReference type="PANTHER" id="PTHR30629">
    <property type="entry name" value="PROPHAGE INTEGRASE"/>
    <property type="match status" value="1"/>
</dbReference>
<dbReference type="InterPro" id="IPR050808">
    <property type="entry name" value="Phage_Integrase"/>
</dbReference>
<dbReference type="InterPro" id="IPR058717">
    <property type="entry name" value="Phage_L5_Integrase_N"/>
</dbReference>
<dbReference type="Pfam" id="PF00589">
    <property type="entry name" value="Phage_integrase"/>
    <property type="match status" value="1"/>
</dbReference>
<dbReference type="Pfam" id="PF26003">
    <property type="entry name" value="Integrase_N_phage"/>
    <property type="match status" value="1"/>
</dbReference>